<dbReference type="EMBL" id="JAMYWD010000012">
    <property type="protein sequence ID" value="KAJ4951313.1"/>
    <property type="molecule type" value="Genomic_DNA"/>
</dbReference>
<feature type="binding site" description="axial binding residue" evidence="11">
    <location>
        <position position="467"/>
    </location>
    <ligand>
        <name>heme</name>
        <dbReference type="ChEBI" id="CHEBI:30413"/>
    </ligand>
    <ligandPart>
        <name>Fe</name>
        <dbReference type="ChEBI" id="CHEBI:18248"/>
    </ligandPart>
</feature>
<keyword evidence="6 13" id="KW-1133">Transmembrane helix</keyword>
<proteinExistence type="inferred from homology"/>
<keyword evidence="3 11" id="KW-0349">Heme</keyword>
<keyword evidence="10 13" id="KW-0472">Membrane</keyword>
<keyword evidence="4 13" id="KW-0812">Transmembrane</keyword>
<dbReference type="InterPro" id="IPR017972">
    <property type="entry name" value="Cyt_P450_CS"/>
</dbReference>
<evidence type="ECO:0000256" key="1">
    <source>
        <dbReference type="ARBA" id="ARBA00004370"/>
    </source>
</evidence>
<dbReference type="AlphaFoldDB" id="A0A9Q0GPC0"/>
<accession>A0A9Q0GPC0</accession>
<keyword evidence="9 12" id="KW-0503">Monooxygenase</keyword>
<evidence type="ECO:0000256" key="5">
    <source>
        <dbReference type="ARBA" id="ARBA00022723"/>
    </source>
</evidence>
<evidence type="ECO:0000256" key="7">
    <source>
        <dbReference type="ARBA" id="ARBA00023002"/>
    </source>
</evidence>
<dbReference type="PANTHER" id="PTHR24282">
    <property type="entry name" value="CYTOCHROME P450 FAMILY MEMBER"/>
    <property type="match status" value="1"/>
</dbReference>
<dbReference type="PANTHER" id="PTHR24282:SF15">
    <property type="entry name" value="CYTOCHROME P450, FAMILY 715, SUBFAMILY A, POLYPEPTIDE 1"/>
    <property type="match status" value="1"/>
</dbReference>
<evidence type="ECO:0000256" key="4">
    <source>
        <dbReference type="ARBA" id="ARBA00022692"/>
    </source>
</evidence>
<evidence type="ECO:0000256" key="12">
    <source>
        <dbReference type="RuleBase" id="RU000461"/>
    </source>
</evidence>
<comment type="cofactor">
    <cofactor evidence="11">
        <name>heme</name>
        <dbReference type="ChEBI" id="CHEBI:30413"/>
    </cofactor>
</comment>
<dbReference type="OrthoDB" id="1470350at2759"/>
<dbReference type="SUPFAM" id="SSF48264">
    <property type="entry name" value="Cytochrome P450"/>
    <property type="match status" value="1"/>
</dbReference>
<dbReference type="InterPro" id="IPR001128">
    <property type="entry name" value="Cyt_P450"/>
</dbReference>
<comment type="similarity">
    <text evidence="2 12">Belongs to the cytochrome P450 family.</text>
</comment>
<dbReference type="GO" id="GO:0020037">
    <property type="term" value="F:heme binding"/>
    <property type="evidence" value="ECO:0007669"/>
    <property type="project" value="InterPro"/>
</dbReference>
<dbReference type="GO" id="GO:0004497">
    <property type="term" value="F:monooxygenase activity"/>
    <property type="evidence" value="ECO:0007669"/>
    <property type="project" value="UniProtKB-KW"/>
</dbReference>
<keyword evidence="7 12" id="KW-0560">Oxidoreductase</keyword>
<dbReference type="PRINTS" id="PR00385">
    <property type="entry name" value="P450"/>
</dbReference>
<evidence type="ECO:0000313" key="15">
    <source>
        <dbReference type="Proteomes" id="UP001141806"/>
    </source>
</evidence>
<evidence type="ECO:0008006" key="16">
    <source>
        <dbReference type="Google" id="ProtNLM"/>
    </source>
</evidence>
<reference evidence="14" key="1">
    <citation type="journal article" date="2023" name="Plant J.">
        <title>The genome of the king protea, Protea cynaroides.</title>
        <authorList>
            <person name="Chang J."/>
            <person name="Duong T.A."/>
            <person name="Schoeman C."/>
            <person name="Ma X."/>
            <person name="Roodt D."/>
            <person name="Barker N."/>
            <person name="Li Z."/>
            <person name="Van de Peer Y."/>
            <person name="Mizrachi E."/>
        </authorList>
    </citation>
    <scope>NUCLEOTIDE SEQUENCE</scope>
    <source>
        <tissue evidence="14">Young leaves</tissue>
    </source>
</reference>
<gene>
    <name evidence="14" type="ORF">NE237_028145</name>
</gene>
<dbReference type="InterPro" id="IPR036396">
    <property type="entry name" value="Cyt_P450_sf"/>
</dbReference>
<dbReference type="InterPro" id="IPR002401">
    <property type="entry name" value="Cyt_P450_E_grp-I"/>
</dbReference>
<keyword evidence="15" id="KW-1185">Reference proteome</keyword>
<evidence type="ECO:0000256" key="6">
    <source>
        <dbReference type="ARBA" id="ARBA00022989"/>
    </source>
</evidence>
<dbReference type="Proteomes" id="UP001141806">
    <property type="component" value="Unassembled WGS sequence"/>
</dbReference>
<dbReference type="GO" id="GO:0016705">
    <property type="term" value="F:oxidoreductase activity, acting on paired donors, with incorporation or reduction of molecular oxygen"/>
    <property type="evidence" value="ECO:0007669"/>
    <property type="project" value="InterPro"/>
</dbReference>
<evidence type="ECO:0000256" key="10">
    <source>
        <dbReference type="ARBA" id="ARBA00023136"/>
    </source>
</evidence>
<protein>
    <recommendedName>
        <fullName evidence="16">Cytochrome P450</fullName>
    </recommendedName>
</protein>
<dbReference type="Gene3D" id="1.10.630.10">
    <property type="entry name" value="Cytochrome P450"/>
    <property type="match status" value="1"/>
</dbReference>
<keyword evidence="8 11" id="KW-0408">Iron</keyword>
<evidence type="ECO:0000256" key="8">
    <source>
        <dbReference type="ARBA" id="ARBA00023004"/>
    </source>
</evidence>
<dbReference type="GO" id="GO:0005506">
    <property type="term" value="F:iron ion binding"/>
    <property type="evidence" value="ECO:0007669"/>
    <property type="project" value="InterPro"/>
</dbReference>
<name>A0A9Q0GPC0_9MAGN</name>
<sequence length="519" mass="59318">MGFFQFLQVFGLAMLTLLIFIYWVSPIRAYARLRKKGFEGPKPNFPLGNIEEMRKKEKRDSSFDSVNVTHNIHSTVFPYFARWRKLHGKVFVYWLGTEPFLYVADPEFLKQMSSEVMAKNWGKPTVFKYDRKPMFGNGLVMVEGDEWGHHRSIIAPAFSPANLKAMANSMVESANEMLDQWATLIASGEPTIDVERGVVSTAAEIIAKTAFGINDDNGRKVFEKLRAMQLSLFKSNRLVGVPFSKLMHLKQTLESRKLGKEIDCLLLSVITSRKRRSRVGDEQPHKDFLGLLLADDDSENINQAEELQGNKKKLTEGQLVDECKTIFFGGHETTALAITWTLLLLGLHPEWQEQLREEIREVTGDGDVDPTMLPRLKKMGWVMHEVLRLYPTAPNAQRQARGDIRVGHTVIPKGTNIWIDIVGLHHDRTIWGDDVNQFRPDRFNDEPNGGCNHRYGYLPFGFGGRMCVGRNLTMMEYKIVLTLMLRRFSFTLSPEYCHSPTIMLSLRPNHGLPLVFQTL</sequence>
<keyword evidence="5 11" id="KW-0479">Metal-binding</keyword>
<evidence type="ECO:0000256" key="9">
    <source>
        <dbReference type="ARBA" id="ARBA00023033"/>
    </source>
</evidence>
<dbReference type="Pfam" id="PF00067">
    <property type="entry name" value="p450"/>
    <property type="match status" value="1"/>
</dbReference>
<dbReference type="PROSITE" id="PS00086">
    <property type="entry name" value="CYTOCHROME_P450"/>
    <property type="match status" value="1"/>
</dbReference>
<evidence type="ECO:0000256" key="11">
    <source>
        <dbReference type="PIRSR" id="PIRSR602401-1"/>
    </source>
</evidence>
<comment type="subcellular location">
    <subcellularLocation>
        <location evidence="1">Membrane</location>
    </subcellularLocation>
</comment>
<evidence type="ECO:0000256" key="3">
    <source>
        <dbReference type="ARBA" id="ARBA00022617"/>
    </source>
</evidence>
<dbReference type="PRINTS" id="PR00463">
    <property type="entry name" value="EP450I"/>
</dbReference>
<feature type="transmembrane region" description="Helical" evidence="13">
    <location>
        <begin position="6"/>
        <end position="25"/>
    </location>
</feature>
<comment type="caution">
    <text evidence="14">The sequence shown here is derived from an EMBL/GenBank/DDBJ whole genome shotgun (WGS) entry which is preliminary data.</text>
</comment>
<evidence type="ECO:0000256" key="13">
    <source>
        <dbReference type="SAM" id="Phobius"/>
    </source>
</evidence>
<evidence type="ECO:0000313" key="14">
    <source>
        <dbReference type="EMBL" id="KAJ4951313.1"/>
    </source>
</evidence>
<organism evidence="14 15">
    <name type="scientific">Protea cynaroides</name>
    <dbReference type="NCBI Taxonomy" id="273540"/>
    <lineage>
        <taxon>Eukaryota</taxon>
        <taxon>Viridiplantae</taxon>
        <taxon>Streptophyta</taxon>
        <taxon>Embryophyta</taxon>
        <taxon>Tracheophyta</taxon>
        <taxon>Spermatophyta</taxon>
        <taxon>Magnoliopsida</taxon>
        <taxon>Proteales</taxon>
        <taxon>Proteaceae</taxon>
        <taxon>Protea</taxon>
    </lineage>
</organism>
<dbReference type="GO" id="GO:0016020">
    <property type="term" value="C:membrane"/>
    <property type="evidence" value="ECO:0007669"/>
    <property type="project" value="UniProtKB-SubCell"/>
</dbReference>
<dbReference type="InterPro" id="IPR050665">
    <property type="entry name" value="Cytochrome_P450_Monooxygen"/>
</dbReference>
<evidence type="ECO:0000256" key="2">
    <source>
        <dbReference type="ARBA" id="ARBA00010617"/>
    </source>
</evidence>